<dbReference type="InterPro" id="IPR036397">
    <property type="entry name" value="RNaseH_sf"/>
</dbReference>
<keyword evidence="3" id="KW-1185">Reference proteome</keyword>
<evidence type="ECO:0000259" key="1">
    <source>
        <dbReference type="PROSITE" id="PS50994"/>
    </source>
</evidence>
<feature type="domain" description="Integrase catalytic" evidence="1">
    <location>
        <begin position="108"/>
        <end position="287"/>
    </location>
</feature>
<sequence>MHSDTLRSKLEGWTQRLTRQNLYWTLDLEALQTTNSFLAYAYAWALFTLPELRHLHYHFFHPTTQKLYNLIKRAHPEHLTPTTRKTLEDILRACAICTTFSLKPFRFRVFMPANNIVFNQELSLDLFWIDWKAVLHVVDRSTDFSKAVFLNGHSVNEVWSSYTQCWSTVYVGHPNSFRTDSGSVFTSALWNQLTFDNGIGLKISGFQSHNSLDLGKRHHKPLRRIYRKLRHDAPDLDKAVVLRFALKAMNDTVGPDALVPSYLVFGSFLEFPAVNPSLPDQRRRMIALESVRTEYASIVAKLRIARTRRARVPPASKYVIVLGDKVYA</sequence>
<organism evidence="2 3">
    <name type="scientific">Gracilariopsis chorda</name>
    <dbReference type="NCBI Taxonomy" id="448386"/>
    <lineage>
        <taxon>Eukaryota</taxon>
        <taxon>Rhodophyta</taxon>
        <taxon>Florideophyceae</taxon>
        <taxon>Rhodymeniophycidae</taxon>
        <taxon>Gracilariales</taxon>
        <taxon>Gracilariaceae</taxon>
        <taxon>Gracilariopsis</taxon>
    </lineage>
</organism>
<dbReference type="GO" id="GO:0015074">
    <property type="term" value="P:DNA integration"/>
    <property type="evidence" value="ECO:0007669"/>
    <property type="project" value="InterPro"/>
</dbReference>
<protein>
    <recommendedName>
        <fullName evidence="1">Integrase catalytic domain-containing protein</fullName>
    </recommendedName>
</protein>
<dbReference type="InterPro" id="IPR001584">
    <property type="entry name" value="Integrase_cat-core"/>
</dbReference>
<dbReference type="Proteomes" id="UP000247409">
    <property type="component" value="Unassembled WGS sequence"/>
</dbReference>
<dbReference type="Gene3D" id="3.30.420.10">
    <property type="entry name" value="Ribonuclease H-like superfamily/Ribonuclease H"/>
    <property type="match status" value="1"/>
</dbReference>
<dbReference type="AlphaFoldDB" id="A0A2V3IYL0"/>
<gene>
    <name evidence="2" type="ORF">BWQ96_03097</name>
</gene>
<comment type="caution">
    <text evidence="2">The sequence shown here is derived from an EMBL/GenBank/DDBJ whole genome shotgun (WGS) entry which is preliminary data.</text>
</comment>
<dbReference type="GO" id="GO:0003676">
    <property type="term" value="F:nucleic acid binding"/>
    <property type="evidence" value="ECO:0007669"/>
    <property type="project" value="InterPro"/>
</dbReference>
<accession>A0A2V3IYL0</accession>
<dbReference type="PROSITE" id="PS50994">
    <property type="entry name" value="INTEGRASE"/>
    <property type="match status" value="1"/>
</dbReference>
<dbReference type="OrthoDB" id="5664at2759"/>
<dbReference type="STRING" id="448386.A0A2V3IYL0"/>
<evidence type="ECO:0000313" key="2">
    <source>
        <dbReference type="EMBL" id="PXF47155.1"/>
    </source>
</evidence>
<dbReference type="EMBL" id="NBIV01000028">
    <property type="protein sequence ID" value="PXF47155.1"/>
    <property type="molecule type" value="Genomic_DNA"/>
</dbReference>
<evidence type="ECO:0000313" key="3">
    <source>
        <dbReference type="Proteomes" id="UP000247409"/>
    </source>
</evidence>
<name>A0A2V3IYL0_9FLOR</name>
<reference evidence="2 3" key="1">
    <citation type="journal article" date="2018" name="Mol. Biol. Evol.">
        <title>Analysis of the draft genome of the red seaweed Gracilariopsis chorda provides insights into genome size evolution in Rhodophyta.</title>
        <authorList>
            <person name="Lee J."/>
            <person name="Yang E.C."/>
            <person name="Graf L."/>
            <person name="Yang J.H."/>
            <person name="Qiu H."/>
            <person name="Zel Zion U."/>
            <person name="Chan C.X."/>
            <person name="Stephens T.G."/>
            <person name="Weber A.P.M."/>
            <person name="Boo G.H."/>
            <person name="Boo S.M."/>
            <person name="Kim K.M."/>
            <person name="Shin Y."/>
            <person name="Jung M."/>
            <person name="Lee S.J."/>
            <person name="Yim H.S."/>
            <person name="Lee J.H."/>
            <person name="Bhattacharya D."/>
            <person name="Yoon H.S."/>
        </authorList>
    </citation>
    <scope>NUCLEOTIDE SEQUENCE [LARGE SCALE GENOMIC DNA]</scope>
    <source>
        <strain evidence="2 3">SKKU-2015</strain>
        <tissue evidence="2">Whole body</tissue>
    </source>
</reference>
<proteinExistence type="predicted"/>
<dbReference type="SUPFAM" id="SSF53098">
    <property type="entry name" value="Ribonuclease H-like"/>
    <property type="match status" value="1"/>
</dbReference>
<dbReference type="InterPro" id="IPR012337">
    <property type="entry name" value="RNaseH-like_sf"/>
</dbReference>